<dbReference type="PANTHER" id="PTHR42754:SF1">
    <property type="entry name" value="LIPOPROTEIN"/>
    <property type="match status" value="1"/>
</dbReference>
<gene>
    <name evidence="2" type="ORF">POL67_24990</name>
</gene>
<reference evidence="2 3" key="1">
    <citation type="submission" date="2022-11" db="EMBL/GenBank/DDBJ databases">
        <title>Minimal conservation of predation-associated metabolite biosynthetic gene clusters underscores biosynthetic potential of Myxococcota including descriptions for ten novel species: Archangium lansinium sp. nov., Myxococcus landrumus sp. nov., Nannocystis bai.</title>
        <authorList>
            <person name="Ahearne A."/>
            <person name="Stevens C."/>
            <person name="Dowd S."/>
        </authorList>
    </citation>
    <scope>NUCLEOTIDE SEQUENCE [LARGE SCALE GENOMIC DNA]</scope>
    <source>
        <strain evidence="2 3">RJM3</strain>
    </source>
</reference>
<dbReference type="PROSITE" id="PS51257">
    <property type="entry name" value="PROKAR_LIPOPROTEIN"/>
    <property type="match status" value="1"/>
</dbReference>
<proteinExistence type="predicted"/>
<accession>A0ABT5EUM8</accession>
<comment type="caution">
    <text evidence="2">The sequence shown here is derived from an EMBL/GenBank/DDBJ whole genome shotgun (WGS) entry which is preliminary data.</text>
</comment>
<dbReference type="RefSeq" id="WP_271921316.1">
    <property type="nucleotide sequence ID" value="NZ_JAQNDO010000001.1"/>
</dbReference>
<feature type="chain" id="PRO_5046822341" description="Lipoprotein" evidence="1">
    <location>
        <begin position="22"/>
        <end position="476"/>
    </location>
</feature>
<evidence type="ECO:0000313" key="3">
    <source>
        <dbReference type="Proteomes" id="UP001221411"/>
    </source>
</evidence>
<keyword evidence="1" id="KW-0732">Signal</keyword>
<sequence length="476" mass="49308">MKHLRIFLAAPLFVLGCGGTAAEPPPPPDPRPTSACAEPLDLTFGTAESRTNITGLSVAVDDACNILLAGTTQGPIDFGGGLVGTTDAPFAFVAKLDARGKHLWSRALPLGATFEGKDVLAVDGKGSILLAGSLRADVDLGGGPLGGEYVRANHPFLLWLDADGNHVESRRLPGNLPDDVDYSGGFARVVEGVAYDAEGNFVITGRFVGDLDLGGVTLTSVPQAWDPAFINYKPDVFVARYDTKGDLSWAKSYGGDSLESPAGLDVTPGGDTVLVYTQLSIPEAAGEPQGLYVKKFSPNGDIVWSKLFAESILAGFGGSVATTDDGGVVFGGEGELVFNGIGTYSPAFVGRIDSNGEPVLGASVTGDAAAMVAAVAPDDNGGIRAVGWFENTLLLHGKTMAGSNGGLDGFDVHLEWDDAADTVTTFGAAADDLALAMARSEDGARVIVGVEGPLVHLDESLSPYSQGTRIFLRRHK</sequence>
<organism evidence="2 3">
    <name type="scientific">Polyangium mundeleinium</name>
    <dbReference type="NCBI Taxonomy" id="2995306"/>
    <lineage>
        <taxon>Bacteria</taxon>
        <taxon>Pseudomonadati</taxon>
        <taxon>Myxococcota</taxon>
        <taxon>Polyangia</taxon>
        <taxon>Polyangiales</taxon>
        <taxon>Polyangiaceae</taxon>
        <taxon>Polyangium</taxon>
    </lineage>
</organism>
<feature type="signal peptide" evidence="1">
    <location>
        <begin position="1"/>
        <end position="21"/>
    </location>
</feature>
<dbReference type="Proteomes" id="UP001221411">
    <property type="component" value="Unassembled WGS sequence"/>
</dbReference>
<protein>
    <recommendedName>
        <fullName evidence="4">Lipoprotein</fullName>
    </recommendedName>
</protein>
<evidence type="ECO:0008006" key="4">
    <source>
        <dbReference type="Google" id="ProtNLM"/>
    </source>
</evidence>
<evidence type="ECO:0000313" key="2">
    <source>
        <dbReference type="EMBL" id="MDC0744612.1"/>
    </source>
</evidence>
<keyword evidence="3" id="KW-1185">Reference proteome</keyword>
<dbReference type="PANTHER" id="PTHR42754">
    <property type="entry name" value="ENDOGLUCANASE"/>
    <property type="match status" value="1"/>
</dbReference>
<dbReference type="EMBL" id="JAQNDO010000001">
    <property type="protein sequence ID" value="MDC0744612.1"/>
    <property type="molecule type" value="Genomic_DNA"/>
</dbReference>
<name>A0ABT5EUM8_9BACT</name>
<evidence type="ECO:0000256" key="1">
    <source>
        <dbReference type="SAM" id="SignalP"/>
    </source>
</evidence>